<accession>A0ABX2Q880</accession>
<keyword evidence="2" id="KW-1185">Reference proteome</keyword>
<organism evidence="1 2">
    <name type="scientific">Hymenobacter terrestris</name>
    <dbReference type="NCBI Taxonomy" id="2748310"/>
    <lineage>
        <taxon>Bacteria</taxon>
        <taxon>Pseudomonadati</taxon>
        <taxon>Bacteroidota</taxon>
        <taxon>Cytophagia</taxon>
        <taxon>Cytophagales</taxon>
        <taxon>Hymenobacteraceae</taxon>
        <taxon>Hymenobacter</taxon>
    </lineage>
</organism>
<proteinExistence type="predicted"/>
<gene>
    <name evidence="1" type="ORF">HW556_14915</name>
</gene>
<comment type="caution">
    <text evidence="1">The sequence shown here is derived from an EMBL/GenBank/DDBJ whole genome shotgun (WGS) entry which is preliminary data.</text>
</comment>
<name>A0ABX2Q880_9BACT</name>
<reference evidence="1 2" key="1">
    <citation type="submission" date="2020-05" db="EMBL/GenBank/DDBJ databases">
        <title>Hymenobacter terrestris sp. nov. and Hymenobacter lapidiphilus sp. nov., isolated from regoliths in Antarctica.</title>
        <authorList>
            <person name="Sedlacek I."/>
            <person name="Pantucek R."/>
            <person name="Zeman M."/>
            <person name="Holochova P."/>
            <person name="Kralova S."/>
            <person name="Stankova E."/>
            <person name="Sedo O."/>
            <person name="Micenkova L."/>
            <person name="Svec P."/>
            <person name="Gupta V."/>
            <person name="Sood U."/>
            <person name="Korpole U.S."/>
            <person name="Lal R."/>
        </authorList>
    </citation>
    <scope>NUCLEOTIDE SEQUENCE [LARGE SCALE GENOMIC DNA]</scope>
    <source>
        <strain evidence="1 2">P5252</strain>
    </source>
</reference>
<evidence type="ECO:0000313" key="2">
    <source>
        <dbReference type="Proteomes" id="UP000626554"/>
    </source>
</evidence>
<sequence>MGIWIASVHAIPRNGNPDFAGAKGVVVNVLAQADSAASYRQQVEQAVSEYGLDVVEIEDIEEFAFARPTTADFERLSALASTVEEEGGVEFDVFYTYDD</sequence>
<dbReference type="EMBL" id="JABKAV010000060">
    <property type="protein sequence ID" value="NVO86176.1"/>
    <property type="molecule type" value="Genomic_DNA"/>
</dbReference>
<dbReference type="RefSeq" id="WP_176900914.1">
    <property type="nucleotide sequence ID" value="NZ_JABKAV010000060.1"/>
</dbReference>
<dbReference type="Proteomes" id="UP000626554">
    <property type="component" value="Unassembled WGS sequence"/>
</dbReference>
<protein>
    <submittedName>
        <fullName evidence="1">Uncharacterized protein</fullName>
    </submittedName>
</protein>
<evidence type="ECO:0000313" key="1">
    <source>
        <dbReference type="EMBL" id="NVO86176.1"/>
    </source>
</evidence>